<dbReference type="GO" id="GO:0015483">
    <property type="term" value="F:long-chain fatty acid transporting porin activity"/>
    <property type="evidence" value="ECO:0007669"/>
    <property type="project" value="TreeGrafter"/>
</dbReference>
<dbReference type="PROSITE" id="PS51257">
    <property type="entry name" value="PROKAR_LIPOPROTEIN"/>
    <property type="match status" value="1"/>
</dbReference>
<dbReference type="PANTHER" id="PTHR35093">
    <property type="entry name" value="OUTER MEMBRANE PROTEIN NMB0088-RELATED"/>
    <property type="match status" value="1"/>
</dbReference>
<dbReference type="GO" id="GO:0009279">
    <property type="term" value="C:cell outer membrane"/>
    <property type="evidence" value="ECO:0007669"/>
    <property type="project" value="UniProtKB-SubCell"/>
</dbReference>
<evidence type="ECO:0000256" key="1">
    <source>
        <dbReference type="ARBA" id="ARBA00004571"/>
    </source>
</evidence>
<dbReference type="AlphaFoldDB" id="A0A383XRL9"/>
<dbReference type="OrthoDB" id="19849at2"/>
<dbReference type="Gene3D" id="2.40.160.60">
    <property type="entry name" value="Outer membrane protein transport protein (OMPP1/FadL/TodX)"/>
    <property type="match status" value="1"/>
</dbReference>
<comment type="subcellular location">
    <subcellularLocation>
        <location evidence="1">Cell outer membrane</location>
        <topology evidence="1">Multi-pass membrane protein</topology>
    </subcellularLocation>
</comment>
<evidence type="ECO:0000313" key="8">
    <source>
        <dbReference type="EMBL" id="PWN55273.1"/>
    </source>
</evidence>
<keyword evidence="6" id="KW-0472">Membrane</keyword>
<keyword evidence="5" id="KW-0732">Signal</keyword>
<evidence type="ECO:0008006" key="10">
    <source>
        <dbReference type="Google" id="ProtNLM"/>
    </source>
</evidence>
<dbReference type="Proteomes" id="UP000251800">
    <property type="component" value="Unassembled WGS sequence"/>
</dbReference>
<keyword evidence="9" id="KW-1185">Reference proteome</keyword>
<name>A0A383XRL9_9GAMM</name>
<organism evidence="8 9">
    <name type="scientific">Abyssibacter profundi</name>
    <dbReference type="NCBI Taxonomy" id="2182787"/>
    <lineage>
        <taxon>Bacteria</taxon>
        <taxon>Pseudomonadati</taxon>
        <taxon>Pseudomonadota</taxon>
        <taxon>Gammaproteobacteria</taxon>
        <taxon>Chromatiales</taxon>
        <taxon>Oceanococcaceae</taxon>
        <taxon>Abyssibacter</taxon>
    </lineage>
</organism>
<evidence type="ECO:0000256" key="5">
    <source>
        <dbReference type="ARBA" id="ARBA00022729"/>
    </source>
</evidence>
<evidence type="ECO:0000256" key="6">
    <source>
        <dbReference type="ARBA" id="ARBA00023136"/>
    </source>
</evidence>
<evidence type="ECO:0000256" key="4">
    <source>
        <dbReference type="ARBA" id="ARBA00022692"/>
    </source>
</evidence>
<dbReference type="SUPFAM" id="SSF56935">
    <property type="entry name" value="Porins"/>
    <property type="match status" value="1"/>
</dbReference>
<evidence type="ECO:0000256" key="7">
    <source>
        <dbReference type="ARBA" id="ARBA00023237"/>
    </source>
</evidence>
<dbReference type="PANTHER" id="PTHR35093:SF8">
    <property type="entry name" value="OUTER MEMBRANE PROTEIN NMB0088-RELATED"/>
    <property type="match status" value="1"/>
</dbReference>
<gene>
    <name evidence="8" type="ORF">DEH80_13705</name>
</gene>
<proteinExistence type="inferred from homology"/>
<evidence type="ECO:0000313" key="9">
    <source>
        <dbReference type="Proteomes" id="UP000251800"/>
    </source>
</evidence>
<comment type="caution">
    <text evidence="8">The sequence shown here is derived from an EMBL/GenBank/DDBJ whole genome shotgun (WGS) entry which is preliminary data.</text>
</comment>
<dbReference type="InterPro" id="IPR005017">
    <property type="entry name" value="OMPP1/FadL/TodX"/>
</dbReference>
<dbReference type="RefSeq" id="WP_109721077.1">
    <property type="nucleotide sequence ID" value="NZ_QEQK01000012.1"/>
</dbReference>
<comment type="similarity">
    <text evidence="2">Belongs to the OmpP1/FadL family.</text>
</comment>
<sequence>MTREGGIKPSPRQKGWLGRRITAGLIGALACAAAQANGSFSLPFDSVAGSGMAFAGVDAHADDLGAPARNPALHGARAETAATLGGHLAYYSTHFSGDARREQTEGGGDISGGDGGDPGRLDLPLPDIVISHRLGSHVAVGVSLSAPFGITLRFDPDWRGRYHSIDTVIRGVELVPAVAWQATDWLRVGLGLRAQVFDTEFSNDVDLGSYVQQAVIEEAGFNATTPACMLAGEPTLPGKYDFHNRLESREFALAWQAGALLQLRRDLALGLSYRAPVPHRLDGAASRERRGWTLEEFHDDPCLTGVRVGLAAMGRSYEDEVATPVAAATSDTGFSTRLTLPETLSSSLVWQPGRWTVAGSLRWTRWSRLQSATVVFDNATPTVTQPLHFQDSVLAALGVGYRLHERWTVSAGFAQESSTVDDQSRSARAPDSERRYLSAGVGWRVLKPLRIVMSVGVIRGKRAAVRDFTAATGTNHLLAGQFEPLTLVYGGARLEWLL</sequence>
<dbReference type="Pfam" id="PF03349">
    <property type="entry name" value="Toluene_X"/>
    <property type="match status" value="1"/>
</dbReference>
<evidence type="ECO:0000256" key="3">
    <source>
        <dbReference type="ARBA" id="ARBA00022452"/>
    </source>
</evidence>
<keyword evidence="7" id="KW-0998">Cell outer membrane</keyword>
<dbReference type="EMBL" id="QEQK01000012">
    <property type="protein sequence ID" value="PWN55273.1"/>
    <property type="molecule type" value="Genomic_DNA"/>
</dbReference>
<keyword evidence="3" id="KW-1134">Transmembrane beta strand</keyword>
<accession>A0A383XRL9</accession>
<reference evidence="8 9" key="1">
    <citation type="submission" date="2018-05" db="EMBL/GenBank/DDBJ databases">
        <title>Abyssibacter profundi OUC007T gen. nov., sp. nov, a marine bacterium isolated from seawater of the Mariana Trench.</title>
        <authorList>
            <person name="Zhou S."/>
        </authorList>
    </citation>
    <scope>NUCLEOTIDE SEQUENCE [LARGE SCALE GENOMIC DNA]</scope>
    <source>
        <strain evidence="8 9">OUC007</strain>
    </source>
</reference>
<evidence type="ECO:0000256" key="2">
    <source>
        <dbReference type="ARBA" id="ARBA00008163"/>
    </source>
</evidence>
<protein>
    <recommendedName>
        <fullName evidence="10">Aromatic hydrocarbon degradation protein</fullName>
    </recommendedName>
</protein>
<keyword evidence="4" id="KW-0812">Transmembrane</keyword>